<dbReference type="GeneID" id="108682356"/>
<keyword evidence="3" id="KW-0472">Membrane</keyword>
<dbReference type="Gene3D" id="2.10.25.10">
    <property type="entry name" value="Laminin"/>
    <property type="match status" value="1"/>
</dbReference>
<reference evidence="6" key="1">
    <citation type="submission" date="2025-08" db="UniProtKB">
        <authorList>
            <consortium name="RefSeq"/>
        </authorList>
    </citation>
    <scope>IDENTIFICATION</scope>
    <source>
        <tissue evidence="6">Whole organism</tissue>
    </source>
</reference>
<feature type="domain" description="EGF-like" evidence="4">
    <location>
        <begin position="35"/>
        <end position="71"/>
    </location>
</feature>
<dbReference type="KEGG" id="hazt:108682356"/>
<feature type="disulfide bond" evidence="1">
    <location>
        <begin position="42"/>
        <end position="59"/>
    </location>
</feature>
<dbReference type="PROSITE" id="PS01186">
    <property type="entry name" value="EGF_2"/>
    <property type="match status" value="1"/>
</dbReference>
<feature type="transmembrane region" description="Helical" evidence="3">
    <location>
        <begin position="82"/>
        <end position="102"/>
    </location>
</feature>
<evidence type="ECO:0000256" key="2">
    <source>
        <dbReference type="SAM" id="MobiDB-lite"/>
    </source>
</evidence>
<dbReference type="OrthoDB" id="6516200at2759"/>
<evidence type="ECO:0000256" key="3">
    <source>
        <dbReference type="SAM" id="Phobius"/>
    </source>
</evidence>
<feature type="disulfide bond" evidence="1">
    <location>
        <begin position="61"/>
        <end position="70"/>
    </location>
</feature>
<proteinExistence type="predicted"/>
<name>A0A8B7PLX3_HYAAZ</name>
<keyword evidence="5" id="KW-1185">Reference proteome</keyword>
<dbReference type="Proteomes" id="UP000694843">
    <property type="component" value="Unplaced"/>
</dbReference>
<evidence type="ECO:0000313" key="6">
    <source>
        <dbReference type="RefSeq" id="XP_018026990.1"/>
    </source>
</evidence>
<keyword evidence="1" id="KW-1015">Disulfide bond</keyword>
<dbReference type="CDD" id="cd12841">
    <property type="entry name" value="TM_EphA1"/>
    <property type="match status" value="1"/>
</dbReference>
<dbReference type="PROSITE" id="PS00022">
    <property type="entry name" value="EGF_1"/>
    <property type="match status" value="1"/>
</dbReference>
<dbReference type="SUPFAM" id="SSF57196">
    <property type="entry name" value="EGF/Laminin"/>
    <property type="match status" value="1"/>
</dbReference>
<dbReference type="InterPro" id="IPR000742">
    <property type="entry name" value="EGF"/>
</dbReference>
<accession>A0A8B7PLX3</accession>
<keyword evidence="1" id="KW-0245">EGF-like domain</keyword>
<dbReference type="RefSeq" id="XP_018026990.1">
    <property type="nucleotide sequence ID" value="XM_018171501.2"/>
</dbReference>
<sequence>MYCGGSGNQCVDRLQTLCNGVVQCPLYDADESICGECPPTYCINGGVCYVDEVTSAPECRCSPPYYGNRCELHAEGGLSGGAIAGIVIGVLLFIALLIAVAISQRHRFARPNNSSNLLSAADLDATDDTAYMGPDLPLHHLSDLADTNSANLKNKTPSEGSRSHHSQSPINFVIGSSAANKLFKKTHPPAKFYENENFVFGEELQTNIADDTVTGDVGAVINDEEAVAANSAVDISKLKTNS</sequence>
<organism evidence="5 6">
    <name type="scientific">Hyalella azteca</name>
    <name type="common">Amphipod</name>
    <dbReference type="NCBI Taxonomy" id="294128"/>
    <lineage>
        <taxon>Eukaryota</taxon>
        <taxon>Metazoa</taxon>
        <taxon>Ecdysozoa</taxon>
        <taxon>Arthropoda</taxon>
        <taxon>Crustacea</taxon>
        <taxon>Multicrustacea</taxon>
        <taxon>Malacostraca</taxon>
        <taxon>Eumalacostraca</taxon>
        <taxon>Peracarida</taxon>
        <taxon>Amphipoda</taxon>
        <taxon>Senticaudata</taxon>
        <taxon>Talitrida</taxon>
        <taxon>Talitroidea</taxon>
        <taxon>Hyalellidae</taxon>
        <taxon>Hyalella</taxon>
    </lineage>
</organism>
<feature type="region of interest" description="Disordered" evidence="2">
    <location>
        <begin position="148"/>
        <end position="168"/>
    </location>
</feature>
<protein>
    <submittedName>
        <fullName evidence="6">Uncharacterized protein LOC108682356</fullName>
    </submittedName>
</protein>
<comment type="caution">
    <text evidence="1">Lacks conserved residue(s) required for the propagation of feature annotation.</text>
</comment>
<gene>
    <name evidence="6" type="primary">LOC108682356</name>
</gene>
<dbReference type="PROSITE" id="PS50026">
    <property type="entry name" value="EGF_3"/>
    <property type="match status" value="1"/>
</dbReference>
<evidence type="ECO:0000259" key="4">
    <source>
        <dbReference type="PROSITE" id="PS50026"/>
    </source>
</evidence>
<dbReference type="AlphaFoldDB" id="A0A8B7PLX3"/>
<evidence type="ECO:0000313" key="5">
    <source>
        <dbReference type="Proteomes" id="UP000694843"/>
    </source>
</evidence>
<keyword evidence="3" id="KW-0812">Transmembrane</keyword>
<keyword evidence="3" id="KW-1133">Transmembrane helix</keyword>
<evidence type="ECO:0000256" key="1">
    <source>
        <dbReference type="PROSITE-ProRule" id="PRU00076"/>
    </source>
</evidence>